<gene>
    <name evidence="2" type="primary">LOC136075362</name>
</gene>
<reference evidence="2" key="2">
    <citation type="submission" date="2025-08" db="UniProtKB">
        <authorList>
            <consortium name="RefSeq"/>
        </authorList>
    </citation>
    <scope>IDENTIFICATION</scope>
</reference>
<dbReference type="RefSeq" id="XP_065644381.1">
    <property type="nucleotide sequence ID" value="XM_065788309.1"/>
</dbReference>
<dbReference type="Proteomes" id="UP001652625">
    <property type="component" value="Chromosome 01"/>
</dbReference>
<evidence type="ECO:0000313" key="1">
    <source>
        <dbReference type="Proteomes" id="UP001652625"/>
    </source>
</evidence>
<proteinExistence type="predicted"/>
<keyword evidence="1" id="KW-1185">Reference proteome</keyword>
<accession>A0ABM4B6A6</accession>
<reference evidence="1" key="1">
    <citation type="submission" date="2025-05" db="UniProtKB">
        <authorList>
            <consortium name="RefSeq"/>
        </authorList>
    </citation>
    <scope>NUCLEOTIDE SEQUENCE [LARGE SCALE GENOMIC DNA]</scope>
</reference>
<name>A0ABM4B6A6_HYDVU</name>
<evidence type="ECO:0000313" key="2">
    <source>
        <dbReference type="RefSeq" id="XP_065644381.1"/>
    </source>
</evidence>
<organism evidence="1 2">
    <name type="scientific">Hydra vulgaris</name>
    <name type="common">Hydra</name>
    <name type="synonym">Hydra attenuata</name>
    <dbReference type="NCBI Taxonomy" id="6087"/>
    <lineage>
        <taxon>Eukaryota</taxon>
        <taxon>Metazoa</taxon>
        <taxon>Cnidaria</taxon>
        <taxon>Hydrozoa</taxon>
        <taxon>Hydroidolina</taxon>
        <taxon>Anthoathecata</taxon>
        <taxon>Aplanulata</taxon>
        <taxon>Hydridae</taxon>
        <taxon>Hydra</taxon>
    </lineage>
</organism>
<protein>
    <submittedName>
        <fullName evidence="2">Uncharacterized protein LOC136075362</fullName>
    </submittedName>
</protein>
<dbReference type="GeneID" id="136075362"/>
<sequence length="373" mass="44054">MFLTLVVLTSCIFYFVYNLRYKFLSFQLYLLTRIQGHRFKLAKTPEEIKEALMLTDKGRGIEELIATPAFDPILSLESVNGEKWVELKKNFLILQRFLPTIQQLGIVAKYEMTKKINKNKSSEFNSKDVSILTLKIFVNWMFNEVDSFNNILCEEKLNKIYKSSIEFRKQIAFKGVGSKAKKQESIDIIVELLKSSQKYKNVFHDWSQPEYFSVVMQPFIISPMINISDIAVSVKQNMHKIEKFNFDIDSFIDHAIFKAHPFPILERYNRKTQTHIFFKIEDLKEEKYNYGYGPRACLGRLYAREFLKNFFEPIIQNKQTIKFMPEKGHLYSGRDNDNGHLKESIYQLKMIAKILCSLFFERVRLYFKSISLD</sequence>